<dbReference type="AlphaFoldDB" id="A0A9P5UCG8"/>
<keyword evidence="4" id="KW-1185">Reference proteome</keyword>
<name>A0A9P5UCG8_9AGAR</name>
<reference evidence="3" key="1">
    <citation type="submission" date="2020-11" db="EMBL/GenBank/DDBJ databases">
        <authorList>
            <consortium name="DOE Joint Genome Institute"/>
            <person name="Ahrendt S."/>
            <person name="Riley R."/>
            <person name="Andreopoulos W."/>
            <person name="Labutti K."/>
            <person name="Pangilinan J."/>
            <person name="Ruiz-Duenas F.J."/>
            <person name="Barrasa J.M."/>
            <person name="Sanchez-Garcia M."/>
            <person name="Camarero S."/>
            <person name="Miyauchi S."/>
            <person name="Serrano A."/>
            <person name="Linde D."/>
            <person name="Babiker R."/>
            <person name="Drula E."/>
            <person name="Ayuso-Fernandez I."/>
            <person name="Pacheco R."/>
            <person name="Padilla G."/>
            <person name="Ferreira P."/>
            <person name="Barriuso J."/>
            <person name="Kellner H."/>
            <person name="Castanera R."/>
            <person name="Alfaro M."/>
            <person name="Ramirez L."/>
            <person name="Pisabarro A.G."/>
            <person name="Kuo A."/>
            <person name="Tritt A."/>
            <person name="Lipzen A."/>
            <person name="He G."/>
            <person name="Yan M."/>
            <person name="Ng V."/>
            <person name="Cullen D."/>
            <person name="Martin F."/>
            <person name="Rosso M.-N."/>
            <person name="Henrissat B."/>
            <person name="Hibbett D."/>
            <person name="Martinez A.T."/>
            <person name="Grigoriev I.V."/>
        </authorList>
    </citation>
    <scope>NUCLEOTIDE SEQUENCE</scope>
    <source>
        <strain evidence="3">AH 40177</strain>
    </source>
</reference>
<dbReference type="Proteomes" id="UP000772434">
    <property type="component" value="Unassembled WGS sequence"/>
</dbReference>
<dbReference type="PROSITE" id="PS51257">
    <property type="entry name" value="PROKAR_LIPOPROTEIN"/>
    <property type="match status" value="1"/>
</dbReference>
<keyword evidence="2" id="KW-0732">Signal</keyword>
<evidence type="ECO:0000313" key="3">
    <source>
        <dbReference type="EMBL" id="KAF9075120.1"/>
    </source>
</evidence>
<evidence type="ECO:0000256" key="2">
    <source>
        <dbReference type="SAM" id="SignalP"/>
    </source>
</evidence>
<keyword evidence="1" id="KW-0472">Membrane</keyword>
<accession>A0A9P5UCG8</accession>
<feature type="chain" id="PRO_5040257358" evidence="2">
    <location>
        <begin position="23"/>
        <end position="233"/>
    </location>
</feature>
<evidence type="ECO:0000256" key="1">
    <source>
        <dbReference type="SAM" id="Phobius"/>
    </source>
</evidence>
<proteinExistence type="predicted"/>
<evidence type="ECO:0000313" key="4">
    <source>
        <dbReference type="Proteomes" id="UP000772434"/>
    </source>
</evidence>
<gene>
    <name evidence="3" type="ORF">BDP27DRAFT_1315541</name>
</gene>
<protein>
    <submittedName>
        <fullName evidence="3">Uncharacterized protein</fullName>
    </submittedName>
</protein>
<keyword evidence="1" id="KW-0812">Transmembrane</keyword>
<dbReference type="EMBL" id="JADNRY010000010">
    <property type="protein sequence ID" value="KAF9075120.1"/>
    <property type="molecule type" value="Genomic_DNA"/>
</dbReference>
<keyword evidence="1" id="KW-1133">Transmembrane helix</keyword>
<sequence length="233" mass="24845">MWRLSQWAVPFITLLSCQAVAGVSLTIMASQASSTASTSVDSGLASETSSVPDSKGHTTTTLAIVLSILGTLFLVTLGIVVGCHFMRKRKGSLGRGSGSKLSRASSLSPTIASFVAGYSPDLGHGGYKELPNPPTPPYISCRSISPGSLTVSTSSMSIPHDLYVSDFTNSSSANTISPAMQSSNMAMAEERLANQKRWKLVPLRRAESDAEERVTIQKRWRLLSLPLRRLGDA</sequence>
<feature type="signal peptide" evidence="2">
    <location>
        <begin position="1"/>
        <end position="22"/>
    </location>
</feature>
<feature type="transmembrane region" description="Helical" evidence="1">
    <location>
        <begin position="62"/>
        <end position="85"/>
    </location>
</feature>
<comment type="caution">
    <text evidence="3">The sequence shown here is derived from an EMBL/GenBank/DDBJ whole genome shotgun (WGS) entry which is preliminary data.</text>
</comment>
<organism evidence="3 4">
    <name type="scientific">Rhodocollybia butyracea</name>
    <dbReference type="NCBI Taxonomy" id="206335"/>
    <lineage>
        <taxon>Eukaryota</taxon>
        <taxon>Fungi</taxon>
        <taxon>Dikarya</taxon>
        <taxon>Basidiomycota</taxon>
        <taxon>Agaricomycotina</taxon>
        <taxon>Agaricomycetes</taxon>
        <taxon>Agaricomycetidae</taxon>
        <taxon>Agaricales</taxon>
        <taxon>Marasmiineae</taxon>
        <taxon>Omphalotaceae</taxon>
        <taxon>Rhodocollybia</taxon>
    </lineage>
</organism>